<dbReference type="Gene3D" id="1.20.1260.10">
    <property type="match status" value="1"/>
</dbReference>
<keyword evidence="1" id="KW-0732">Signal</keyword>
<dbReference type="PROSITE" id="PS51257">
    <property type="entry name" value="PROKAR_LIPOPROTEIN"/>
    <property type="match status" value="1"/>
</dbReference>
<protein>
    <submittedName>
        <fullName evidence="3">DUF4142 domain-containing protein</fullName>
    </submittedName>
</protein>
<reference evidence="3" key="1">
    <citation type="submission" date="2023-07" db="EMBL/GenBank/DDBJ databases">
        <authorList>
            <person name="Kim M.K."/>
        </authorList>
    </citation>
    <scope>NUCLEOTIDE SEQUENCE</scope>
    <source>
        <strain evidence="3">M29</strain>
    </source>
</reference>
<comment type="caution">
    <text evidence="3">The sequence shown here is derived from an EMBL/GenBank/DDBJ whole genome shotgun (WGS) entry which is preliminary data.</text>
</comment>
<organism evidence="3 4">
    <name type="scientific">Hymenobacter mellowenesis</name>
    <dbReference type="NCBI Taxonomy" id="3063995"/>
    <lineage>
        <taxon>Bacteria</taxon>
        <taxon>Pseudomonadati</taxon>
        <taxon>Bacteroidota</taxon>
        <taxon>Cytophagia</taxon>
        <taxon>Cytophagales</taxon>
        <taxon>Hymenobacteraceae</taxon>
        <taxon>Hymenobacter</taxon>
    </lineage>
</organism>
<evidence type="ECO:0000313" key="3">
    <source>
        <dbReference type="EMBL" id="MDO7845168.1"/>
    </source>
</evidence>
<dbReference type="Proteomes" id="UP001167796">
    <property type="component" value="Unassembled WGS sequence"/>
</dbReference>
<feature type="chain" id="PRO_5046863826" evidence="1">
    <location>
        <begin position="27"/>
        <end position="203"/>
    </location>
</feature>
<evidence type="ECO:0000313" key="4">
    <source>
        <dbReference type="Proteomes" id="UP001167796"/>
    </source>
</evidence>
<dbReference type="Pfam" id="PF13628">
    <property type="entry name" value="DUF4142"/>
    <property type="match status" value="1"/>
</dbReference>
<feature type="signal peptide" evidence="1">
    <location>
        <begin position="1"/>
        <end position="26"/>
    </location>
</feature>
<evidence type="ECO:0000259" key="2">
    <source>
        <dbReference type="Pfam" id="PF13628"/>
    </source>
</evidence>
<dbReference type="InterPro" id="IPR025419">
    <property type="entry name" value="DUF4142"/>
</dbReference>
<dbReference type="EMBL" id="JAUQSX010000001">
    <property type="protein sequence ID" value="MDO7845168.1"/>
    <property type="molecule type" value="Genomic_DNA"/>
</dbReference>
<feature type="domain" description="DUF4142" evidence="2">
    <location>
        <begin position="60"/>
        <end position="194"/>
    </location>
</feature>
<gene>
    <name evidence="3" type="ORF">Q5H92_02290</name>
</gene>
<accession>A0ABT9A5R5</accession>
<sequence>MRLSLNILLPVRRLLLGLAALPLAVACSSNEGGSSDAVKDATALNEHKIADADITKKQEADAEFLVRATSNALLEVELGKLAQTRATAPAVRAFGAAAVQSRLELLTSLRSLAAAKQLAVPSALGDDEQSAYHEASTQTGSQLDKRVMALLVKIQKQDEDAFDDMKDDAYDGDIRALAAKYYTPIDEQLDAAKEAADAADKLP</sequence>
<proteinExistence type="predicted"/>
<name>A0ABT9A5R5_9BACT</name>
<dbReference type="InterPro" id="IPR012347">
    <property type="entry name" value="Ferritin-like"/>
</dbReference>
<evidence type="ECO:0000256" key="1">
    <source>
        <dbReference type="SAM" id="SignalP"/>
    </source>
</evidence>
<dbReference type="RefSeq" id="WP_305009845.1">
    <property type="nucleotide sequence ID" value="NZ_JAUQSX010000001.1"/>
</dbReference>
<keyword evidence="4" id="KW-1185">Reference proteome</keyword>